<dbReference type="SUPFAM" id="SSF52833">
    <property type="entry name" value="Thioredoxin-like"/>
    <property type="match status" value="1"/>
</dbReference>
<gene>
    <name evidence="1" type="ORF">HQN85_08970</name>
</gene>
<dbReference type="Pfam" id="PF14595">
    <property type="entry name" value="Thioredoxin_9"/>
    <property type="match status" value="1"/>
</dbReference>
<reference evidence="1 2" key="1">
    <citation type="submission" date="2020-05" db="EMBL/GenBank/DDBJ databases">
        <title>Description of Pedobacter foliorum sp. nov.</title>
        <authorList>
            <person name="Qi S."/>
            <person name="Carlier A."/>
            <person name="Cnockaert M."/>
            <person name="Vandamme P."/>
        </authorList>
    </citation>
    <scope>NUCLEOTIDE SEQUENCE [LARGE SCALE GENOMIC DNA]</scope>
    <source>
        <strain evidence="1 2">LMG 31300</strain>
    </source>
</reference>
<dbReference type="RefSeq" id="WP_173271381.1">
    <property type="nucleotide sequence ID" value="NZ_JABMKV010000002.1"/>
</dbReference>
<dbReference type="InterPro" id="IPR036249">
    <property type="entry name" value="Thioredoxin-like_sf"/>
</dbReference>
<proteinExistence type="predicted"/>
<keyword evidence="2" id="KW-1185">Reference proteome</keyword>
<dbReference type="Gene3D" id="3.40.30.10">
    <property type="entry name" value="Glutaredoxin"/>
    <property type="match status" value="1"/>
</dbReference>
<dbReference type="EMBL" id="JABMKV010000002">
    <property type="protein sequence ID" value="NQX31856.1"/>
    <property type="molecule type" value="Genomic_DNA"/>
</dbReference>
<organism evidence="1 2">
    <name type="scientific">Pedobacter boryungensis</name>
    <dbReference type="NCBI Taxonomy" id="869962"/>
    <lineage>
        <taxon>Bacteria</taxon>
        <taxon>Pseudomonadati</taxon>
        <taxon>Bacteroidota</taxon>
        <taxon>Sphingobacteriia</taxon>
        <taxon>Sphingobacteriales</taxon>
        <taxon>Sphingobacteriaceae</taxon>
        <taxon>Pedobacter</taxon>
    </lineage>
</organism>
<comment type="caution">
    <text evidence="1">The sequence shown here is derived from an EMBL/GenBank/DDBJ whole genome shotgun (WGS) entry which is preliminary data.</text>
</comment>
<evidence type="ECO:0000313" key="2">
    <source>
        <dbReference type="Proteomes" id="UP000762110"/>
    </source>
</evidence>
<name>A0ABX2DFW0_9SPHI</name>
<protein>
    <submittedName>
        <fullName evidence="1">Thioredoxin family protein</fullName>
    </submittedName>
</protein>
<accession>A0ABX2DFW0</accession>
<sequence length="199" mass="22906">MLNYSTIFDKGMTYSVYREFVHSLLIDDKTTGTDHSPEMLHYTKMNDHRMNRIEKSTILTQDLSATISNIKSNYNFLVISEGWCGDAAQILPVINKIVEESKGKFQMKIVLRDENLELIDNYLTNGGRAIPVLLILDENKNPILPKWGPRPQVLQKLLKQWKEESDDMGLIAEQLHGWYAKDKTQAIQAELTELLRQLA</sequence>
<evidence type="ECO:0000313" key="1">
    <source>
        <dbReference type="EMBL" id="NQX31856.1"/>
    </source>
</evidence>
<dbReference type="Proteomes" id="UP000762110">
    <property type="component" value="Unassembled WGS sequence"/>
</dbReference>